<dbReference type="Pfam" id="PF00173">
    <property type="entry name" value="Cyt-b5"/>
    <property type="match status" value="1"/>
</dbReference>
<dbReference type="InterPro" id="IPR001199">
    <property type="entry name" value="Cyt_B5-like_heme/steroid-bd"/>
</dbReference>
<dbReference type="SUPFAM" id="SSF55856">
    <property type="entry name" value="Cytochrome b5-like heme/steroid binding domain"/>
    <property type="match status" value="1"/>
</dbReference>
<dbReference type="PANTHER" id="PTHR10281:SF4">
    <property type="entry name" value="NEUFERRICIN"/>
    <property type="match status" value="1"/>
</dbReference>
<dbReference type="Gene3D" id="3.10.120.10">
    <property type="entry name" value="Cytochrome b5-like heme/steroid binding domain"/>
    <property type="match status" value="1"/>
</dbReference>
<feature type="non-terminal residue" evidence="4">
    <location>
        <position position="272"/>
    </location>
</feature>
<feature type="transmembrane region" description="Helical" evidence="2">
    <location>
        <begin position="6"/>
        <end position="26"/>
    </location>
</feature>
<dbReference type="PANTHER" id="PTHR10281">
    <property type="entry name" value="MEMBRANE-ASSOCIATED PROGESTERONE RECEPTOR COMPONENT-RELATED"/>
    <property type="match status" value="1"/>
</dbReference>
<proteinExistence type="inferred from homology"/>
<sequence>VIMFSKYFWLSLLLAIVYFLYSRGFYEKIKSQLMEGTLNLTDTIYFGLNENSGGSKIFTISELERYTNLENGLYLSILGQVFDVTKGERHYGSGKSYHAFTGRDASLAFITGEFDDQGLTDDISSLSMQQVKALNDWVQFYKTNYIYKGKLYGRYYNQDGSPTTEFYKIQEKLLLLKKEKALEEAQNRMFPPCNVEWNLDIGTVFWCTERSGGIDRDWVGVPRMFFETAQSSSRCTCVKLDSKEYEENKARFKEYDGCDKYATKCILGMNKT</sequence>
<reference evidence="4" key="1">
    <citation type="submission" date="2020-02" db="EMBL/GenBank/DDBJ databases">
        <title>Relaxed selection underlies rapid genomic changes in the transitions from sociality to social parasitism in ants.</title>
        <authorList>
            <person name="Bi X."/>
        </authorList>
    </citation>
    <scope>NUCLEOTIDE SEQUENCE</scope>
    <source>
        <strain evidence="4">BGI-DK2014c</strain>
        <tissue evidence="4">Whole body</tissue>
    </source>
</reference>
<dbReference type="Proteomes" id="UP000668214">
    <property type="component" value="Unassembled WGS sequence"/>
</dbReference>
<dbReference type="EMBL" id="JAANIA010002128">
    <property type="protein sequence ID" value="KAG5317725.1"/>
    <property type="molecule type" value="Genomic_DNA"/>
</dbReference>
<dbReference type="GO" id="GO:0016020">
    <property type="term" value="C:membrane"/>
    <property type="evidence" value="ECO:0007669"/>
    <property type="project" value="TreeGrafter"/>
</dbReference>
<dbReference type="InterPro" id="IPR036400">
    <property type="entry name" value="Cyt_B5-like_heme/steroid_sf"/>
</dbReference>
<name>A0A836FEF8_9HYME</name>
<keyword evidence="2" id="KW-0812">Transmembrane</keyword>
<accession>A0A836FEF8</accession>
<evidence type="ECO:0000313" key="5">
    <source>
        <dbReference type="Proteomes" id="UP000668214"/>
    </source>
</evidence>
<dbReference type="SMART" id="SM01117">
    <property type="entry name" value="Cyt-b5"/>
    <property type="match status" value="1"/>
</dbReference>
<dbReference type="GO" id="GO:0012505">
    <property type="term" value="C:endomembrane system"/>
    <property type="evidence" value="ECO:0007669"/>
    <property type="project" value="TreeGrafter"/>
</dbReference>
<evidence type="ECO:0000256" key="2">
    <source>
        <dbReference type="SAM" id="Phobius"/>
    </source>
</evidence>
<comment type="caution">
    <text evidence="4">The sequence shown here is derived from an EMBL/GenBank/DDBJ whole genome shotgun (WGS) entry which is preliminary data.</text>
</comment>
<evidence type="ECO:0000313" key="4">
    <source>
        <dbReference type="EMBL" id="KAG5317725.1"/>
    </source>
</evidence>
<feature type="domain" description="Cytochrome b5 heme-binding" evidence="3">
    <location>
        <begin position="58"/>
        <end position="152"/>
    </location>
</feature>
<evidence type="ECO:0000259" key="3">
    <source>
        <dbReference type="SMART" id="SM01117"/>
    </source>
</evidence>
<comment type="similarity">
    <text evidence="1">Belongs to the cytochrome b5 family. MAPR subfamily.</text>
</comment>
<gene>
    <name evidence="4" type="primary">Cyb5d2</name>
    <name evidence="4" type="ORF">G6Z78_0000449</name>
</gene>
<keyword evidence="2" id="KW-0472">Membrane</keyword>
<organism evidence="4 5">
    <name type="scientific">Pseudoatta argentina</name>
    <dbReference type="NCBI Taxonomy" id="621737"/>
    <lineage>
        <taxon>Eukaryota</taxon>
        <taxon>Metazoa</taxon>
        <taxon>Ecdysozoa</taxon>
        <taxon>Arthropoda</taxon>
        <taxon>Hexapoda</taxon>
        <taxon>Insecta</taxon>
        <taxon>Pterygota</taxon>
        <taxon>Neoptera</taxon>
        <taxon>Endopterygota</taxon>
        <taxon>Hymenoptera</taxon>
        <taxon>Apocrita</taxon>
        <taxon>Aculeata</taxon>
        <taxon>Formicoidea</taxon>
        <taxon>Formicidae</taxon>
        <taxon>Myrmicinae</taxon>
        <taxon>Pseudoatta</taxon>
    </lineage>
</organism>
<dbReference type="InterPro" id="IPR050577">
    <property type="entry name" value="MAPR/NEUFC/NENF-like"/>
</dbReference>
<dbReference type="AlphaFoldDB" id="A0A836FEF8"/>
<keyword evidence="2" id="KW-1133">Transmembrane helix</keyword>
<keyword evidence="5" id="KW-1185">Reference proteome</keyword>
<feature type="non-terminal residue" evidence="4">
    <location>
        <position position="1"/>
    </location>
</feature>
<evidence type="ECO:0000256" key="1">
    <source>
        <dbReference type="ARBA" id="ARBA00038357"/>
    </source>
</evidence>
<protein>
    <submittedName>
        <fullName evidence="4">NEUFC protein</fullName>
    </submittedName>
</protein>